<dbReference type="CDD" id="cd00009">
    <property type="entry name" value="AAA"/>
    <property type="match status" value="1"/>
</dbReference>
<dbReference type="GO" id="GO:0016887">
    <property type="term" value="F:ATP hydrolysis activity"/>
    <property type="evidence" value="ECO:0007669"/>
    <property type="project" value="InterPro"/>
</dbReference>
<evidence type="ECO:0000313" key="3">
    <source>
        <dbReference type="Proteomes" id="UP000610960"/>
    </source>
</evidence>
<evidence type="ECO:0000259" key="1">
    <source>
        <dbReference type="SMART" id="SM00382"/>
    </source>
</evidence>
<dbReference type="SMART" id="SM00382">
    <property type="entry name" value="AAA"/>
    <property type="match status" value="1"/>
</dbReference>
<dbReference type="InterPro" id="IPR011704">
    <property type="entry name" value="ATPase_dyneun-rel_AAA"/>
</dbReference>
<name>A0A830GTK3_9CREN</name>
<dbReference type="Gene3D" id="3.40.50.300">
    <property type="entry name" value="P-loop containing nucleotide triphosphate hydrolases"/>
    <property type="match status" value="1"/>
</dbReference>
<keyword evidence="3" id="KW-1185">Reference proteome</keyword>
<dbReference type="SUPFAM" id="SSF52540">
    <property type="entry name" value="P-loop containing nucleoside triphosphate hydrolases"/>
    <property type="match status" value="1"/>
</dbReference>
<proteinExistence type="predicted"/>
<sequence length="463" mass="52191">MGLVTDVTLDAIHNFKYWREDNGKHWIIRWRMRILWLDGEIRKILKETNFVEQMNSINNLSNNGRKLGEILDKGHFNVQGNTCMENPELISNTWNGIKEILKSDKNDMERIYGNEKGQEASFNNSEPVHAVININLSDVVRNIQSKLFINYDDILKTINAASFGNFLLVGPPGTGKTTLAMEVAEHIGGRGNYMIRTANSLWFRRDVVGGETLEGGSIKWRAGFLIRAYNKVVEGFINGKATPFFVIIDELNRADVDKAFGEFFTIFRSPDPDDWRMDPGILEEAESYGNSVDDEARKFIQYYKKYGDAPLKLLRIAGTMNVVDMRNLFMVGEALLRRFIVIRLECPTDAGDLSMLLRELSGLDDKDKKLLEQFVAGLRGELNNKDKKGSLCVSPGVVKMAIKLLKASISGGGLHGEKLLDEFINYMKLSMGGIDYISSRTNKLSIALESAKKNLINESRGGR</sequence>
<dbReference type="OrthoDB" id="9837at2157"/>
<protein>
    <submittedName>
        <fullName evidence="2">AAA family ATPase</fullName>
    </submittedName>
</protein>
<dbReference type="GO" id="GO:0005524">
    <property type="term" value="F:ATP binding"/>
    <property type="evidence" value="ECO:0007669"/>
    <property type="project" value="InterPro"/>
</dbReference>
<dbReference type="Pfam" id="PF07728">
    <property type="entry name" value="AAA_5"/>
    <property type="match status" value="1"/>
</dbReference>
<reference evidence="2" key="2">
    <citation type="submission" date="2020-09" db="EMBL/GenBank/DDBJ databases">
        <authorList>
            <person name="Sun Q."/>
            <person name="Ohkuma M."/>
        </authorList>
    </citation>
    <scope>NUCLEOTIDE SEQUENCE</scope>
    <source>
        <strain evidence="2">JCM 10088</strain>
    </source>
</reference>
<organism evidence="2 3">
    <name type="scientific">Thermocladium modestius</name>
    <dbReference type="NCBI Taxonomy" id="62609"/>
    <lineage>
        <taxon>Archaea</taxon>
        <taxon>Thermoproteota</taxon>
        <taxon>Thermoprotei</taxon>
        <taxon>Thermoproteales</taxon>
        <taxon>Thermoproteaceae</taxon>
        <taxon>Thermocladium</taxon>
    </lineage>
</organism>
<evidence type="ECO:0000313" key="2">
    <source>
        <dbReference type="EMBL" id="GGP19540.1"/>
    </source>
</evidence>
<dbReference type="RefSeq" id="WP_188595752.1">
    <property type="nucleotide sequence ID" value="NZ_BMNL01000001.1"/>
</dbReference>
<dbReference type="EMBL" id="BMNL01000001">
    <property type="protein sequence ID" value="GGP19540.1"/>
    <property type="molecule type" value="Genomic_DNA"/>
</dbReference>
<dbReference type="InterPro" id="IPR027417">
    <property type="entry name" value="P-loop_NTPase"/>
</dbReference>
<dbReference type="Proteomes" id="UP000610960">
    <property type="component" value="Unassembled WGS sequence"/>
</dbReference>
<dbReference type="InterPro" id="IPR052934">
    <property type="entry name" value="Methyl-DNA_Rec/Restrict_Enz"/>
</dbReference>
<dbReference type="AlphaFoldDB" id="A0A830GTK3"/>
<accession>A0A830GTK3</accession>
<reference evidence="2" key="1">
    <citation type="journal article" date="2014" name="Int. J. Syst. Evol. Microbiol.">
        <title>Complete genome sequence of Corynebacterium casei LMG S-19264T (=DSM 44701T), isolated from a smear-ripened cheese.</title>
        <authorList>
            <consortium name="US DOE Joint Genome Institute (JGI-PGF)"/>
            <person name="Walter F."/>
            <person name="Albersmeier A."/>
            <person name="Kalinowski J."/>
            <person name="Ruckert C."/>
        </authorList>
    </citation>
    <scope>NUCLEOTIDE SEQUENCE</scope>
    <source>
        <strain evidence="2">JCM 10088</strain>
    </source>
</reference>
<dbReference type="PANTHER" id="PTHR37291:SF1">
    <property type="entry name" value="TYPE IV METHYL-DIRECTED RESTRICTION ENZYME ECOKMCRB SUBUNIT"/>
    <property type="match status" value="1"/>
</dbReference>
<dbReference type="PANTHER" id="PTHR37291">
    <property type="entry name" value="5-METHYLCYTOSINE-SPECIFIC RESTRICTION ENZYME B"/>
    <property type="match status" value="1"/>
</dbReference>
<comment type="caution">
    <text evidence="2">The sequence shown here is derived from an EMBL/GenBank/DDBJ whole genome shotgun (WGS) entry which is preliminary data.</text>
</comment>
<gene>
    <name evidence="2" type="ORF">GCM10007981_03640</name>
</gene>
<dbReference type="InterPro" id="IPR003593">
    <property type="entry name" value="AAA+_ATPase"/>
</dbReference>
<feature type="domain" description="AAA+ ATPase" evidence="1">
    <location>
        <begin position="162"/>
        <end position="347"/>
    </location>
</feature>